<dbReference type="GO" id="GO:0006508">
    <property type="term" value="P:proteolysis"/>
    <property type="evidence" value="ECO:0007669"/>
    <property type="project" value="InterPro"/>
</dbReference>
<dbReference type="InterPro" id="IPR011600">
    <property type="entry name" value="Pept_C14_caspase"/>
</dbReference>
<reference evidence="2 3" key="1">
    <citation type="journal article" date="2013" name="Curr. Biol.">
        <title>The Genome of the Foraminiferan Reticulomyxa filosa.</title>
        <authorList>
            <person name="Glockner G."/>
            <person name="Hulsmann N."/>
            <person name="Schleicher M."/>
            <person name="Noegel A.A."/>
            <person name="Eichinger L."/>
            <person name="Gallinger C."/>
            <person name="Pawlowski J."/>
            <person name="Sierra R."/>
            <person name="Euteneuer U."/>
            <person name="Pillet L."/>
            <person name="Moustafa A."/>
            <person name="Platzer M."/>
            <person name="Groth M."/>
            <person name="Szafranski K."/>
            <person name="Schliwa M."/>
        </authorList>
    </citation>
    <scope>NUCLEOTIDE SEQUENCE [LARGE SCALE GENOMIC DNA]</scope>
</reference>
<dbReference type="EMBL" id="ASPP01022182">
    <property type="protein sequence ID" value="ETO11668.1"/>
    <property type="molecule type" value="Genomic_DNA"/>
</dbReference>
<evidence type="ECO:0000313" key="3">
    <source>
        <dbReference type="Proteomes" id="UP000023152"/>
    </source>
</evidence>
<dbReference type="Gene3D" id="3.40.50.1460">
    <property type="match status" value="1"/>
</dbReference>
<accession>X6MCC2</accession>
<dbReference type="Pfam" id="PF00656">
    <property type="entry name" value="Peptidase_C14"/>
    <property type="match status" value="1"/>
</dbReference>
<organism evidence="2 3">
    <name type="scientific">Reticulomyxa filosa</name>
    <dbReference type="NCBI Taxonomy" id="46433"/>
    <lineage>
        <taxon>Eukaryota</taxon>
        <taxon>Sar</taxon>
        <taxon>Rhizaria</taxon>
        <taxon>Retaria</taxon>
        <taxon>Foraminifera</taxon>
        <taxon>Monothalamids</taxon>
        <taxon>Reticulomyxidae</taxon>
        <taxon>Reticulomyxa</taxon>
    </lineage>
</organism>
<sequence length="179" mass="20676">MQQLEPEGFQKTDNENLKLQLVEAVNKEFKKKDVKNIKQLFEQELNYEFMCNPSPRMTKKDFQDFMNQIAIDFNLRKNTNQYDGLIVIICGHGESGNTLITSDGKYVPIDEMRSSFNYEVTSLNGHNDNFLTIWSTTPGNQVPDLAFLSDCMKDVIISKYKPGNSLVKMLNDVEKNQYK</sequence>
<protein>
    <recommendedName>
        <fullName evidence="1">Peptidase C14 caspase domain-containing protein</fullName>
    </recommendedName>
</protein>
<keyword evidence="3" id="KW-1185">Reference proteome</keyword>
<name>X6MCC2_RETFI</name>
<gene>
    <name evidence="2" type="ORF">RFI_25708</name>
</gene>
<dbReference type="SUPFAM" id="SSF52129">
    <property type="entry name" value="Caspase-like"/>
    <property type="match status" value="1"/>
</dbReference>
<proteinExistence type="predicted"/>
<dbReference type="InterPro" id="IPR029030">
    <property type="entry name" value="Caspase-like_dom_sf"/>
</dbReference>
<feature type="domain" description="Peptidase C14 caspase" evidence="1">
    <location>
        <begin position="31"/>
        <end position="125"/>
    </location>
</feature>
<dbReference type="AlphaFoldDB" id="X6MCC2"/>
<evidence type="ECO:0000313" key="2">
    <source>
        <dbReference type="EMBL" id="ETO11668.1"/>
    </source>
</evidence>
<evidence type="ECO:0000259" key="1">
    <source>
        <dbReference type="Pfam" id="PF00656"/>
    </source>
</evidence>
<dbReference type="GO" id="GO:0004197">
    <property type="term" value="F:cysteine-type endopeptidase activity"/>
    <property type="evidence" value="ECO:0007669"/>
    <property type="project" value="InterPro"/>
</dbReference>
<dbReference type="Proteomes" id="UP000023152">
    <property type="component" value="Unassembled WGS sequence"/>
</dbReference>
<comment type="caution">
    <text evidence="2">The sequence shown here is derived from an EMBL/GenBank/DDBJ whole genome shotgun (WGS) entry which is preliminary data.</text>
</comment>